<evidence type="ECO:0000256" key="2">
    <source>
        <dbReference type="ARBA" id="ARBA00022857"/>
    </source>
</evidence>
<accession>A0AAW6T332</accession>
<evidence type="ECO:0000259" key="5">
    <source>
        <dbReference type="Pfam" id="PF02558"/>
    </source>
</evidence>
<organism evidence="7 8">
    <name type="scientific">Ruicaihuangia caeni</name>
    <dbReference type="NCBI Taxonomy" id="3042517"/>
    <lineage>
        <taxon>Bacteria</taxon>
        <taxon>Bacillati</taxon>
        <taxon>Actinomycetota</taxon>
        <taxon>Actinomycetes</taxon>
        <taxon>Micrococcales</taxon>
        <taxon>Microbacteriaceae</taxon>
        <taxon>Ruicaihuangia</taxon>
    </lineage>
</organism>
<comment type="pathway">
    <text evidence="4">Cofactor biosynthesis; (R)-pantothenate biosynthesis; (R)-pantoate from 3-methyl-2-oxobutanoate: step 2/2.</text>
</comment>
<dbReference type="SUPFAM" id="SSF48179">
    <property type="entry name" value="6-phosphogluconate dehydrogenase C-terminal domain-like"/>
    <property type="match status" value="1"/>
</dbReference>
<dbReference type="EMBL" id="JASATX010000001">
    <property type="protein sequence ID" value="MDI2097516.1"/>
    <property type="molecule type" value="Genomic_DNA"/>
</dbReference>
<dbReference type="SUPFAM" id="SSF51735">
    <property type="entry name" value="NAD(P)-binding Rossmann-fold domains"/>
    <property type="match status" value="1"/>
</dbReference>
<evidence type="ECO:0000313" key="8">
    <source>
        <dbReference type="Proteomes" id="UP001321506"/>
    </source>
</evidence>
<keyword evidence="2 4" id="KW-0521">NADP</keyword>
<dbReference type="InterPro" id="IPR013332">
    <property type="entry name" value="KPR_N"/>
</dbReference>
<gene>
    <name evidence="7" type="ORF">QF206_00855</name>
</gene>
<keyword evidence="3 4" id="KW-0560">Oxidoreductase</keyword>
<reference evidence="7 8" key="1">
    <citation type="submission" date="2023-04" db="EMBL/GenBank/DDBJ databases">
        <title>Klugiella caeni sp. nov. isolated from the sludge of biochemical tank.</title>
        <authorList>
            <person name="Geng K."/>
        </authorList>
    </citation>
    <scope>NUCLEOTIDE SEQUENCE [LARGE SCALE GENOMIC DNA]</scope>
    <source>
        <strain evidence="7 8">YN-L-19</strain>
    </source>
</reference>
<keyword evidence="4" id="KW-0566">Pantothenate biosynthesis</keyword>
<dbReference type="Pfam" id="PF02558">
    <property type="entry name" value="ApbA"/>
    <property type="match status" value="1"/>
</dbReference>
<dbReference type="EC" id="1.1.1.169" evidence="4"/>
<dbReference type="InterPro" id="IPR013328">
    <property type="entry name" value="6PGD_dom2"/>
</dbReference>
<feature type="domain" description="Ketopantoate reductase N-terminal" evidence="5">
    <location>
        <begin position="3"/>
        <end position="149"/>
    </location>
</feature>
<evidence type="ECO:0000313" key="7">
    <source>
        <dbReference type="EMBL" id="MDI2097516.1"/>
    </source>
</evidence>
<feature type="domain" description="Ketopantoate reductase C-terminal" evidence="6">
    <location>
        <begin position="176"/>
        <end position="318"/>
    </location>
</feature>
<evidence type="ECO:0000259" key="6">
    <source>
        <dbReference type="Pfam" id="PF08546"/>
    </source>
</evidence>
<dbReference type="GO" id="GO:0005737">
    <property type="term" value="C:cytoplasm"/>
    <property type="evidence" value="ECO:0007669"/>
    <property type="project" value="TreeGrafter"/>
</dbReference>
<dbReference type="AlphaFoldDB" id="A0AAW6T332"/>
<evidence type="ECO:0000256" key="4">
    <source>
        <dbReference type="RuleBase" id="RU362068"/>
    </source>
</evidence>
<dbReference type="InterPro" id="IPR036291">
    <property type="entry name" value="NAD(P)-bd_dom_sf"/>
</dbReference>
<dbReference type="InterPro" id="IPR003710">
    <property type="entry name" value="ApbA"/>
</dbReference>
<dbReference type="InterPro" id="IPR051402">
    <property type="entry name" value="KPR-Related"/>
</dbReference>
<comment type="similarity">
    <text evidence="1 4">Belongs to the ketopantoate reductase family.</text>
</comment>
<comment type="function">
    <text evidence="4">Catalyzes the NADPH-dependent reduction of ketopantoate into pantoic acid.</text>
</comment>
<dbReference type="Gene3D" id="3.40.50.720">
    <property type="entry name" value="NAD(P)-binding Rossmann-like Domain"/>
    <property type="match status" value="1"/>
</dbReference>
<proteinExistence type="inferred from homology"/>
<dbReference type="GO" id="GO:0015940">
    <property type="term" value="P:pantothenate biosynthetic process"/>
    <property type="evidence" value="ECO:0007669"/>
    <property type="project" value="UniProtKB-KW"/>
</dbReference>
<evidence type="ECO:0000256" key="1">
    <source>
        <dbReference type="ARBA" id="ARBA00007870"/>
    </source>
</evidence>
<evidence type="ECO:0000256" key="3">
    <source>
        <dbReference type="ARBA" id="ARBA00023002"/>
    </source>
</evidence>
<dbReference type="RefSeq" id="WP_281487307.1">
    <property type="nucleotide sequence ID" value="NZ_JASATX010000001.1"/>
</dbReference>
<protein>
    <recommendedName>
        <fullName evidence="4">2-dehydropantoate 2-reductase</fullName>
        <ecNumber evidence="4">1.1.1.169</ecNumber>
    </recommendedName>
    <alternativeName>
        <fullName evidence="4">Ketopantoate reductase</fullName>
    </alternativeName>
</protein>
<name>A0AAW6T332_9MICO</name>
<dbReference type="PANTHER" id="PTHR21708:SF26">
    <property type="entry name" value="2-DEHYDROPANTOATE 2-REDUCTASE"/>
    <property type="match status" value="1"/>
</dbReference>
<dbReference type="Pfam" id="PF08546">
    <property type="entry name" value="ApbA_C"/>
    <property type="match status" value="1"/>
</dbReference>
<dbReference type="PANTHER" id="PTHR21708">
    <property type="entry name" value="PROBABLE 2-DEHYDROPANTOATE 2-REDUCTASE"/>
    <property type="match status" value="1"/>
</dbReference>
<comment type="catalytic activity">
    <reaction evidence="4">
        <text>(R)-pantoate + NADP(+) = 2-dehydropantoate + NADPH + H(+)</text>
        <dbReference type="Rhea" id="RHEA:16233"/>
        <dbReference type="ChEBI" id="CHEBI:11561"/>
        <dbReference type="ChEBI" id="CHEBI:15378"/>
        <dbReference type="ChEBI" id="CHEBI:15980"/>
        <dbReference type="ChEBI" id="CHEBI:57783"/>
        <dbReference type="ChEBI" id="CHEBI:58349"/>
        <dbReference type="EC" id="1.1.1.169"/>
    </reaction>
</comment>
<dbReference type="InterPro" id="IPR008927">
    <property type="entry name" value="6-PGluconate_DH-like_C_sf"/>
</dbReference>
<comment type="caution">
    <text evidence="7">The sequence shown here is derived from an EMBL/GenBank/DDBJ whole genome shotgun (WGS) entry which is preliminary data.</text>
</comment>
<dbReference type="Proteomes" id="UP001321506">
    <property type="component" value="Unassembled WGS sequence"/>
</dbReference>
<dbReference type="Gene3D" id="1.10.1040.10">
    <property type="entry name" value="N-(1-d-carboxylethyl)-l-norvaline Dehydrogenase, domain 2"/>
    <property type="match status" value="1"/>
</dbReference>
<dbReference type="NCBIfam" id="TIGR00745">
    <property type="entry name" value="apbA_panE"/>
    <property type="match status" value="1"/>
</dbReference>
<keyword evidence="8" id="KW-1185">Reference proteome</keyword>
<dbReference type="InterPro" id="IPR013752">
    <property type="entry name" value="KPA_reductase"/>
</dbReference>
<dbReference type="GO" id="GO:0008677">
    <property type="term" value="F:2-dehydropantoate 2-reductase activity"/>
    <property type="evidence" value="ECO:0007669"/>
    <property type="project" value="UniProtKB-EC"/>
</dbReference>
<sequence length="341" mass="35564">MRVGVVGAGAMGGAIAAMLERAGNEVWVAARGEHLTAIRRDGLKLDGAWGEYTARVSAAKTLPLKAKPELVIIATKAMDAEAAARDNARAIGDAPTVVLQNGLGGMERVAEQLPGSPIVGALSMIAASYVAPGHVRVTTAANTVLGAFRGTQDADAAELAASALNAAGMPAEVIADFEGAQWTKLIVNQVNALPAITGLSVQEVISHAGLRRIMTASMREAVRVGLARGVRFAAFNGLTHARLSFVARAPLSLGQMLPLRIRAYLGATPNPGSTLQSIRRGRRSEIDFLNGAVVAAAQGTEVPVPVNTELLRLVHEVETSGRHLPVRRVIDRVTAATGPLR</sequence>